<protein>
    <submittedName>
        <fullName evidence="2">Uncharacterized protein</fullName>
    </submittedName>
</protein>
<dbReference type="EMBL" id="BKCJ011093251">
    <property type="protein sequence ID" value="GFC84162.1"/>
    <property type="molecule type" value="Genomic_DNA"/>
</dbReference>
<accession>A0A699RJM1</accession>
<gene>
    <name evidence="2" type="ORF">Tci_856132</name>
</gene>
<keyword evidence="1" id="KW-0472">Membrane</keyword>
<feature type="transmembrane region" description="Helical" evidence="1">
    <location>
        <begin position="14"/>
        <end position="31"/>
    </location>
</feature>
<keyword evidence="1" id="KW-0812">Transmembrane</keyword>
<feature type="non-terminal residue" evidence="2">
    <location>
        <position position="1"/>
    </location>
</feature>
<feature type="transmembrane region" description="Helical" evidence="1">
    <location>
        <begin position="38"/>
        <end position="60"/>
    </location>
</feature>
<dbReference type="AlphaFoldDB" id="A0A699RJM1"/>
<evidence type="ECO:0000313" key="2">
    <source>
        <dbReference type="EMBL" id="GFC84162.1"/>
    </source>
</evidence>
<organism evidence="2">
    <name type="scientific">Tanacetum cinerariifolium</name>
    <name type="common">Dalmatian daisy</name>
    <name type="synonym">Chrysanthemum cinerariifolium</name>
    <dbReference type="NCBI Taxonomy" id="118510"/>
    <lineage>
        <taxon>Eukaryota</taxon>
        <taxon>Viridiplantae</taxon>
        <taxon>Streptophyta</taxon>
        <taxon>Embryophyta</taxon>
        <taxon>Tracheophyta</taxon>
        <taxon>Spermatophyta</taxon>
        <taxon>Magnoliopsida</taxon>
        <taxon>eudicotyledons</taxon>
        <taxon>Gunneridae</taxon>
        <taxon>Pentapetalae</taxon>
        <taxon>asterids</taxon>
        <taxon>campanulids</taxon>
        <taxon>Asterales</taxon>
        <taxon>Asteraceae</taxon>
        <taxon>Asteroideae</taxon>
        <taxon>Anthemideae</taxon>
        <taxon>Anthemidinae</taxon>
        <taxon>Tanacetum</taxon>
    </lineage>
</organism>
<reference evidence="2" key="1">
    <citation type="journal article" date="2019" name="Sci. Rep.">
        <title>Draft genome of Tanacetum cinerariifolium, the natural source of mosquito coil.</title>
        <authorList>
            <person name="Yamashiro T."/>
            <person name="Shiraishi A."/>
            <person name="Satake H."/>
            <person name="Nakayama K."/>
        </authorList>
    </citation>
    <scope>NUCLEOTIDE SEQUENCE</scope>
</reference>
<evidence type="ECO:0000256" key="1">
    <source>
        <dbReference type="SAM" id="Phobius"/>
    </source>
</evidence>
<feature type="transmembrane region" description="Helical" evidence="1">
    <location>
        <begin position="80"/>
        <end position="105"/>
    </location>
</feature>
<comment type="caution">
    <text evidence="2">The sequence shown here is derived from an EMBL/GenBank/DDBJ whole genome shotgun (WGS) entry which is preliminary data.</text>
</comment>
<proteinExistence type="predicted"/>
<keyword evidence="1" id="KW-1133">Transmembrane helix</keyword>
<sequence length="120" mass="12304">QAYPLHPTNPFESAVYWELIGVAAGAFLRIVGINRHGAVALGVAAGLIGLSVAGFVEVAAGRIAASLVALLGQLALVEVLIGGAIYVLTSGGIAFVVMLILVGIYGRLIVGEVIRFVRHG</sequence>
<name>A0A699RJM1_TANCI</name>